<feature type="transmembrane region" description="Helical" evidence="1">
    <location>
        <begin position="246"/>
        <end position="264"/>
    </location>
</feature>
<reference evidence="2 3" key="1">
    <citation type="journal article" date="2020" name="ISME J.">
        <title>Uncovering the hidden diversity of litter-decomposition mechanisms in mushroom-forming fungi.</title>
        <authorList>
            <person name="Floudas D."/>
            <person name="Bentzer J."/>
            <person name="Ahren D."/>
            <person name="Johansson T."/>
            <person name="Persson P."/>
            <person name="Tunlid A."/>
        </authorList>
    </citation>
    <scope>NUCLEOTIDE SEQUENCE [LARGE SCALE GENOMIC DNA]</scope>
    <source>
        <strain evidence="2 3">CBS 291.85</strain>
    </source>
</reference>
<gene>
    <name evidence="2" type="ORF">D9758_018413</name>
</gene>
<feature type="transmembrane region" description="Helical" evidence="1">
    <location>
        <begin position="270"/>
        <end position="290"/>
    </location>
</feature>
<keyword evidence="1" id="KW-0812">Transmembrane</keyword>
<proteinExistence type="predicted"/>
<feature type="transmembrane region" description="Helical" evidence="1">
    <location>
        <begin position="47"/>
        <end position="67"/>
    </location>
</feature>
<feature type="transmembrane region" description="Helical" evidence="1">
    <location>
        <begin position="426"/>
        <end position="448"/>
    </location>
</feature>
<dbReference type="AlphaFoldDB" id="A0A8H5AQA1"/>
<feature type="transmembrane region" description="Helical" evidence="1">
    <location>
        <begin position="396"/>
        <end position="419"/>
    </location>
</feature>
<feature type="transmembrane region" description="Helical" evidence="1">
    <location>
        <begin position="87"/>
        <end position="115"/>
    </location>
</feature>
<accession>A0A8H5AQA1</accession>
<sequence length="507" mass="57256">MLILYALARPLLAPDTAVLVNDTFATTDGSGFDRCSDIRSCRTTEEIIYSCIAVVFICTWVAIHPNIPRKFDFRDGKEIVRNSEYPSVHSAVVTLQNILFMLLALIVPELIIMWAMRQWFAARKIAEKYKKYNWTKTHGFFVVMGGFALYDGDKFLHTLEDEESFTEEEEAVANKIDEFIKGYLKIKEEQASVGSIVSRPDGPTSRLLPDRSEASCMLEFLLQRKLISVTEDEIKDKGKSDALSKFLAIGQTAWFIVQCIARGVEGISITNLEILTVAFALLNFGTYFFWLDKPQRIRFPIKINYQNQSSGGGGTAGSKSWGLGWIISGLQAIWDWFQAIGREIGSNWKFLYNYSPLIFPLRIITYPLWTLFIQSIDLASGQSPYQTGLKKDPWHLYVSVISIAVIFGAIHCIPWAFTFPSHTEQIMWRVCALGVTCFPVLGIVLVFVDDLVESTWGLRLFIVGGVIGPIFYAIARITLIILALMELRALPTSAHQTVEWTTLIPHI</sequence>
<feature type="transmembrane region" description="Helical" evidence="1">
    <location>
        <begin position="460"/>
        <end position="485"/>
    </location>
</feature>
<protein>
    <submittedName>
        <fullName evidence="2">Uncharacterized protein</fullName>
    </submittedName>
</protein>
<comment type="caution">
    <text evidence="2">The sequence shown here is derived from an EMBL/GenBank/DDBJ whole genome shotgun (WGS) entry which is preliminary data.</text>
</comment>
<dbReference type="OrthoDB" id="9451547at2759"/>
<keyword evidence="1" id="KW-1133">Transmembrane helix</keyword>
<keyword evidence="3" id="KW-1185">Reference proteome</keyword>
<feature type="transmembrane region" description="Helical" evidence="1">
    <location>
        <begin position="357"/>
        <end position="376"/>
    </location>
</feature>
<name>A0A8H5AQA1_9AGAR</name>
<dbReference type="PANTHER" id="PTHR35043">
    <property type="entry name" value="TRANSCRIPTION FACTOR DOMAIN-CONTAINING PROTEIN"/>
    <property type="match status" value="1"/>
</dbReference>
<dbReference type="Proteomes" id="UP000559256">
    <property type="component" value="Unassembled WGS sequence"/>
</dbReference>
<organism evidence="2 3">
    <name type="scientific">Tetrapyrgos nigripes</name>
    <dbReference type="NCBI Taxonomy" id="182062"/>
    <lineage>
        <taxon>Eukaryota</taxon>
        <taxon>Fungi</taxon>
        <taxon>Dikarya</taxon>
        <taxon>Basidiomycota</taxon>
        <taxon>Agaricomycotina</taxon>
        <taxon>Agaricomycetes</taxon>
        <taxon>Agaricomycetidae</taxon>
        <taxon>Agaricales</taxon>
        <taxon>Marasmiineae</taxon>
        <taxon>Marasmiaceae</taxon>
        <taxon>Tetrapyrgos</taxon>
    </lineage>
</organism>
<evidence type="ECO:0000313" key="2">
    <source>
        <dbReference type="EMBL" id="KAF5308979.1"/>
    </source>
</evidence>
<keyword evidence="1" id="KW-0472">Membrane</keyword>
<evidence type="ECO:0000313" key="3">
    <source>
        <dbReference type="Proteomes" id="UP000559256"/>
    </source>
</evidence>
<evidence type="ECO:0000256" key="1">
    <source>
        <dbReference type="SAM" id="Phobius"/>
    </source>
</evidence>
<dbReference type="EMBL" id="JAACJM010000699">
    <property type="protein sequence ID" value="KAF5308979.1"/>
    <property type="molecule type" value="Genomic_DNA"/>
</dbReference>
<dbReference type="PANTHER" id="PTHR35043:SF7">
    <property type="entry name" value="TRANSCRIPTION FACTOR DOMAIN-CONTAINING PROTEIN"/>
    <property type="match status" value="1"/>
</dbReference>